<organism evidence="1">
    <name type="scientific">Rhizophora mucronata</name>
    <name type="common">Asiatic mangrove</name>
    <dbReference type="NCBI Taxonomy" id="61149"/>
    <lineage>
        <taxon>Eukaryota</taxon>
        <taxon>Viridiplantae</taxon>
        <taxon>Streptophyta</taxon>
        <taxon>Embryophyta</taxon>
        <taxon>Tracheophyta</taxon>
        <taxon>Spermatophyta</taxon>
        <taxon>Magnoliopsida</taxon>
        <taxon>eudicotyledons</taxon>
        <taxon>Gunneridae</taxon>
        <taxon>Pentapetalae</taxon>
        <taxon>rosids</taxon>
        <taxon>fabids</taxon>
        <taxon>Malpighiales</taxon>
        <taxon>Rhizophoraceae</taxon>
        <taxon>Rhizophora</taxon>
    </lineage>
</organism>
<dbReference type="AlphaFoldDB" id="A0A2P2QLJ1"/>
<proteinExistence type="predicted"/>
<reference evidence="1" key="1">
    <citation type="submission" date="2018-02" db="EMBL/GenBank/DDBJ databases">
        <title>Rhizophora mucronata_Transcriptome.</title>
        <authorList>
            <person name="Meera S.P."/>
            <person name="Sreeshan A."/>
            <person name="Augustine A."/>
        </authorList>
    </citation>
    <scope>NUCLEOTIDE SEQUENCE</scope>
    <source>
        <tissue evidence="1">Leaf</tissue>
    </source>
</reference>
<accession>A0A2P2QLJ1</accession>
<protein>
    <submittedName>
        <fullName evidence="1">Uncharacterized protein</fullName>
    </submittedName>
</protein>
<evidence type="ECO:0000313" key="1">
    <source>
        <dbReference type="EMBL" id="MBX67846.1"/>
    </source>
</evidence>
<name>A0A2P2QLJ1_RHIMU</name>
<sequence length="69" mass="7880">MLIKTWAILQETMIKGMGFSVRHVQPLAIQEYLQLAEQVPEPIISNPTGCMTCKHVAKTPYQCQRTHLK</sequence>
<dbReference type="EMBL" id="GGEC01087362">
    <property type="protein sequence ID" value="MBX67846.1"/>
    <property type="molecule type" value="Transcribed_RNA"/>
</dbReference>